<dbReference type="GO" id="GO:0004458">
    <property type="term" value="F:D-lactate dehydrogenase (cytochrome) activity"/>
    <property type="evidence" value="ECO:0007669"/>
    <property type="project" value="UniProtKB-EC"/>
</dbReference>
<comment type="cofactor">
    <cofactor evidence="1">
        <name>FAD</name>
        <dbReference type="ChEBI" id="CHEBI:57692"/>
    </cofactor>
</comment>
<dbReference type="InterPro" id="IPR016166">
    <property type="entry name" value="FAD-bd_PCMH"/>
</dbReference>
<dbReference type="InterPro" id="IPR016169">
    <property type="entry name" value="FAD-bd_PCMH_sub2"/>
</dbReference>
<evidence type="ECO:0000256" key="7">
    <source>
        <dbReference type="ARBA" id="ARBA00023002"/>
    </source>
</evidence>
<dbReference type="InterPro" id="IPR017900">
    <property type="entry name" value="4Fe4S_Fe_S_CS"/>
</dbReference>
<dbReference type="InterPro" id="IPR006094">
    <property type="entry name" value="Oxid_FAD_bind_N"/>
</dbReference>
<evidence type="ECO:0000256" key="4">
    <source>
        <dbReference type="ARBA" id="ARBA00022723"/>
    </source>
</evidence>
<dbReference type="GeneID" id="93090266"/>
<dbReference type="PROSITE" id="PS51387">
    <property type="entry name" value="FAD_PCMH"/>
    <property type="match status" value="1"/>
</dbReference>
<evidence type="ECO:0000313" key="12">
    <source>
        <dbReference type="Proteomes" id="UP000254920"/>
    </source>
</evidence>
<dbReference type="InterPro" id="IPR036318">
    <property type="entry name" value="FAD-bd_PCMH-like_sf"/>
</dbReference>
<evidence type="ECO:0000256" key="9">
    <source>
        <dbReference type="ARBA" id="ARBA00023014"/>
    </source>
</evidence>
<proteinExistence type="inferred from homology"/>
<dbReference type="EC" id="1.1.2.4" evidence="10"/>
<dbReference type="AlphaFoldDB" id="A0A381DLC5"/>
<dbReference type="Pfam" id="PF02913">
    <property type="entry name" value="FAD-oxidase_C"/>
    <property type="match status" value="1"/>
</dbReference>
<dbReference type="RefSeq" id="WP_089182132.1">
    <property type="nucleotide sequence ID" value="NZ_CP043427.1"/>
</dbReference>
<dbReference type="Pfam" id="PF12838">
    <property type="entry name" value="Fer4_7"/>
    <property type="match status" value="1"/>
</dbReference>
<dbReference type="GO" id="GO:0008720">
    <property type="term" value="F:D-lactate dehydrogenase (NAD+) activity"/>
    <property type="evidence" value="ECO:0007669"/>
    <property type="project" value="TreeGrafter"/>
</dbReference>
<protein>
    <recommendedName>
        <fullName evidence="10">D-lactate dehydrogenase (cytochrome)</fullName>
        <ecNumber evidence="10">1.1.2.4</ecNumber>
    </recommendedName>
</protein>
<keyword evidence="4" id="KW-0479">Metal-binding</keyword>
<keyword evidence="3" id="KW-0285">Flavoprotein</keyword>
<dbReference type="PANTHER" id="PTHR11748">
    <property type="entry name" value="D-LACTATE DEHYDROGENASE"/>
    <property type="match status" value="1"/>
</dbReference>
<evidence type="ECO:0000256" key="8">
    <source>
        <dbReference type="ARBA" id="ARBA00023004"/>
    </source>
</evidence>
<gene>
    <name evidence="11" type="ORF">NCTC12475_01625</name>
</gene>
<dbReference type="InterPro" id="IPR004017">
    <property type="entry name" value="Cys_rich_dom"/>
</dbReference>
<dbReference type="InterPro" id="IPR017896">
    <property type="entry name" value="4Fe4S_Fe-S-bd"/>
</dbReference>
<evidence type="ECO:0000256" key="3">
    <source>
        <dbReference type="ARBA" id="ARBA00022630"/>
    </source>
</evidence>
<dbReference type="OrthoDB" id="9811557at2"/>
<keyword evidence="5" id="KW-0274">FAD</keyword>
<accession>A0A381DLC5</accession>
<keyword evidence="12" id="KW-1185">Reference proteome</keyword>
<dbReference type="InterPro" id="IPR004113">
    <property type="entry name" value="FAD-bd_oxidored_4_C"/>
</dbReference>
<dbReference type="PANTHER" id="PTHR11748:SF111">
    <property type="entry name" value="D-LACTATE DEHYDROGENASE, MITOCHONDRIAL-RELATED"/>
    <property type="match status" value="1"/>
</dbReference>
<dbReference type="SUPFAM" id="SSF56176">
    <property type="entry name" value="FAD-binding/transporter-associated domain-like"/>
    <property type="match status" value="1"/>
</dbReference>
<comment type="similarity">
    <text evidence="2">Belongs to the FAD-binding oxidoreductase/transferase type 4 family.</text>
</comment>
<dbReference type="Proteomes" id="UP000254920">
    <property type="component" value="Unassembled WGS sequence"/>
</dbReference>
<keyword evidence="6" id="KW-0809">Transit peptide</keyword>
<dbReference type="GO" id="GO:1903457">
    <property type="term" value="P:lactate catabolic process"/>
    <property type="evidence" value="ECO:0007669"/>
    <property type="project" value="TreeGrafter"/>
</dbReference>
<dbReference type="InterPro" id="IPR016164">
    <property type="entry name" value="FAD-linked_Oxase-like_C"/>
</dbReference>
<dbReference type="Gene3D" id="3.30.70.2190">
    <property type="match status" value="1"/>
</dbReference>
<reference evidence="11 12" key="1">
    <citation type="submission" date="2018-06" db="EMBL/GenBank/DDBJ databases">
        <authorList>
            <consortium name="Pathogen Informatics"/>
            <person name="Doyle S."/>
        </authorList>
    </citation>
    <scope>NUCLEOTIDE SEQUENCE [LARGE SCALE GENOMIC DNA]</scope>
    <source>
        <strain evidence="11 12">NCTC12475</strain>
    </source>
</reference>
<dbReference type="STRING" id="32024.GCA_000788295_00844"/>
<dbReference type="SUPFAM" id="SSF46548">
    <property type="entry name" value="alpha-helical ferredoxin"/>
    <property type="match status" value="1"/>
</dbReference>
<sequence>MELKWKEANYEEFIQKAKKIAKDRVFNSYLLRYAYGIDASCYRYIPQVVVKVANETEVIELIHLAKKCKTPITFKAAGSSLSGQCCSDSVLIIANDGWKDYKILKNADKITLQCGVIGSDANKYLQPYGKKIGPDPATIATALIGGILNNNASGMCCGVYQNSYQTIDSLRVILMDGTLLDTSDEVSFSKFLNTHKDLVNGLLDIRNEIYKDDELKKLIEKKFKIKNTTGYSINSFVDFSDIRDIINHIFIGSEGTLGFVSEVTYNCVDDPKFKGCALMFFETLEDASRAVVAINPLDKKEVVAAEMMDYACLKSVANLSNVPEFLKNVKEGATCLLLQTQSSDEKIVDRNLKVIKQTLKDIPVCMPTLISKDPNEYNSWWAIRKGILPIAAGARKSKSVVIVEDVCFEIDKFCDGVIMLKNLFKRYGFENNGVIFGHALSGNLHFVITPDLSDKNEYENFSNLVKDMAYETANMGGSIKAEHGTGRMVAPFVEVEWGKKAYEINKKVKELFDKEFLLNPDVIITDDPQIYKKNMKVMSQIDDLFNLCMECGACERNCPSKNITLTPRQRIGVLREQQRALEDGDIKLSDELKKGFEYYGAETCAACSMCEDLCPLSIDTAKIALSLRKAASDKTLNLANKIYNNIDKTVKIAKFALKTDELASKVIGEKNISKITSAIHSKIPMFPYAPSVMPRANTYELKSQISSQNQTSVVYFTTCINRGFAPNKKMRDTRALQEVFESLCKKANVNVIYPQDLDRLCCGMGFVNYDSIQKQNQDKFLDILLKASNGGKYDIVIDHSACFYHTLKMAAKQNSSLKILDISEFLYKISSNLDIKKIDETIIVHKQCELKKSGKSDYIEKLAKMCSNSVFDIESFACCGFAGDKGFFTPELNLSATKNLSKEIKFKAATIGVSSSSSCEVGLNSQSDISFQSIAYLLDRCSSKKH</sequence>
<dbReference type="Pfam" id="PF02754">
    <property type="entry name" value="CCG"/>
    <property type="match status" value="2"/>
</dbReference>
<dbReference type="Gene3D" id="1.10.1060.10">
    <property type="entry name" value="Alpha-helical ferredoxin"/>
    <property type="match status" value="1"/>
</dbReference>
<keyword evidence="9" id="KW-0411">Iron-sulfur</keyword>
<evidence type="ECO:0000313" key="11">
    <source>
        <dbReference type="EMBL" id="SUX11400.1"/>
    </source>
</evidence>
<dbReference type="GO" id="GO:0051536">
    <property type="term" value="F:iron-sulfur cluster binding"/>
    <property type="evidence" value="ECO:0007669"/>
    <property type="project" value="UniProtKB-KW"/>
</dbReference>
<dbReference type="PROSITE" id="PS51379">
    <property type="entry name" value="4FE4S_FER_2"/>
    <property type="match status" value="1"/>
</dbReference>
<evidence type="ECO:0000256" key="10">
    <source>
        <dbReference type="ARBA" id="ARBA00038897"/>
    </source>
</evidence>
<dbReference type="PROSITE" id="PS00198">
    <property type="entry name" value="4FE4S_FER_1"/>
    <property type="match status" value="1"/>
</dbReference>
<dbReference type="Pfam" id="PF01565">
    <property type="entry name" value="FAD_binding_4"/>
    <property type="match status" value="1"/>
</dbReference>
<dbReference type="InterPro" id="IPR009051">
    <property type="entry name" value="Helical_ferredxn"/>
</dbReference>
<dbReference type="SUPFAM" id="SSF55103">
    <property type="entry name" value="FAD-linked oxidases, C-terminal domain"/>
    <property type="match status" value="1"/>
</dbReference>
<evidence type="ECO:0000256" key="1">
    <source>
        <dbReference type="ARBA" id="ARBA00001974"/>
    </source>
</evidence>
<name>A0A381DLC5_9BACT</name>
<dbReference type="GO" id="GO:0071949">
    <property type="term" value="F:FAD binding"/>
    <property type="evidence" value="ECO:0007669"/>
    <property type="project" value="InterPro"/>
</dbReference>
<evidence type="ECO:0000256" key="6">
    <source>
        <dbReference type="ARBA" id="ARBA00022946"/>
    </source>
</evidence>
<evidence type="ECO:0000256" key="5">
    <source>
        <dbReference type="ARBA" id="ARBA00022827"/>
    </source>
</evidence>
<keyword evidence="7" id="KW-0560">Oxidoreductase</keyword>
<keyword evidence="8" id="KW-0408">Iron</keyword>
<dbReference type="GO" id="GO:0046872">
    <property type="term" value="F:metal ion binding"/>
    <property type="evidence" value="ECO:0007669"/>
    <property type="project" value="UniProtKB-KW"/>
</dbReference>
<dbReference type="EMBL" id="UFVD01000001">
    <property type="protein sequence ID" value="SUX11400.1"/>
    <property type="molecule type" value="Genomic_DNA"/>
</dbReference>
<evidence type="ECO:0000256" key="2">
    <source>
        <dbReference type="ARBA" id="ARBA00008000"/>
    </source>
</evidence>
<dbReference type="Gene3D" id="3.30.465.10">
    <property type="match status" value="1"/>
</dbReference>
<organism evidence="11 12">
    <name type="scientific">Campylobacter sputorum subsp. sputorum</name>
    <dbReference type="NCBI Taxonomy" id="32024"/>
    <lineage>
        <taxon>Bacteria</taxon>
        <taxon>Pseudomonadati</taxon>
        <taxon>Campylobacterota</taxon>
        <taxon>Epsilonproteobacteria</taxon>
        <taxon>Campylobacterales</taxon>
        <taxon>Campylobacteraceae</taxon>
        <taxon>Campylobacter</taxon>
    </lineage>
</organism>
<dbReference type="Gene3D" id="3.30.70.2740">
    <property type="match status" value="1"/>
</dbReference>